<dbReference type="STRING" id="1319815.HMPREF0202_01124"/>
<evidence type="ECO:0000313" key="2">
    <source>
        <dbReference type="Proteomes" id="UP000017081"/>
    </source>
</evidence>
<dbReference type="HOGENOM" id="CLU_122743_0_0_0"/>
<comment type="caution">
    <text evidence="1">The sequence shown here is derived from an EMBL/GenBank/DDBJ whole genome shotgun (WGS) entry which is preliminary data.</text>
</comment>
<accession>U7VB59</accession>
<dbReference type="AlphaFoldDB" id="U7VB59"/>
<organism evidence="1 2">
    <name type="scientific">Cetobacterium somerae ATCC BAA-474</name>
    <dbReference type="NCBI Taxonomy" id="1319815"/>
    <lineage>
        <taxon>Bacteria</taxon>
        <taxon>Fusobacteriati</taxon>
        <taxon>Fusobacteriota</taxon>
        <taxon>Fusobacteriia</taxon>
        <taxon>Fusobacteriales</taxon>
        <taxon>Fusobacteriaceae</taxon>
        <taxon>Cetobacterium</taxon>
    </lineage>
</organism>
<dbReference type="EMBL" id="AXZF01000040">
    <property type="protein sequence ID" value="ERT68957.1"/>
    <property type="molecule type" value="Genomic_DNA"/>
</dbReference>
<evidence type="ECO:0000313" key="1">
    <source>
        <dbReference type="EMBL" id="ERT68957.1"/>
    </source>
</evidence>
<reference evidence="1 2" key="1">
    <citation type="submission" date="2013-08" db="EMBL/GenBank/DDBJ databases">
        <authorList>
            <person name="Weinstock G."/>
            <person name="Sodergren E."/>
            <person name="Wylie T."/>
            <person name="Fulton L."/>
            <person name="Fulton R."/>
            <person name="Fronick C."/>
            <person name="O'Laughlin M."/>
            <person name="Godfrey J."/>
            <person name="Miner T."/>
            <person name="Herter B."/>
            <person name="Appelbaum E."/>
            <person name="Cordes M."/>
            <person name="Lek S."/>
            <person name="Wollam A."/>
            <person name="Pepin K.H."/>
            <person name="Palsikar V.B."/>
            <person name="Mitreva M."/>
            <person name="Wilson R.K."/>
        </authorList>
    </citation>
    <scope>NUCLEOTIDE SEQUENCE [LARGE SCALE GENOMIC DNA]</scope>
    <source>
        <strain evidence="1 2">ATCC BAA-474</strain>
    </source>
</reference>
<dbReference type="RefSeq" id="WP_023050664.1">
    <property type="nucleotide sequence ID" value="NZ_CP173065.2"/>
</dbReference>
<keyword evidence="2" id="KW-1185">Reference proteome</keyword>
<gene>
    <name evidence="1" type="ORF">HMPREF0202_01124</name>
</gene>
<dbReference type="Proteomes" id="UP000017081">
    <property type="component" value="Unassembled WGS sequence"/>
</dbReference>
<name>U7VB59_9FUSO</name>
<sequence>MKKLFLIFFLLPFTVFGKIKITCKPIVFKEVRAQNNGVYKSKATARGIIEIYSDNIEEDLGKLVTFQVPSHTYITNKKRWVKTDKVIFKKNEQEVVMDSETKKIIFHVILDKKELSKEENRDLIDGIYVGALPINYSIYEKEMR</sequence>
<proteinExistence type="predicted"/>
<protein>
    <submittedName>
        <fullName evidence="1">Uncharacterized protein</fullName>
    </submittedName>
</protein>